<reference evidence="1 2" key="1">
    <citation type="submission" date="2019-04" db="EMBL/GenBank/DDBJ databases">
        <title>Lysinibacillus genome sequencing.</title>
        <authorList>
            <person name="Dunlap C."/>
        </authorList>
    </citation>
    <scope>NUCLEOTIDE SEQUENCE [LARGE SCALE GENOMIC DNA]</scope>
    <source>
        <strain evidence="1 2">NBRC 109424</strain>
    </source>
</reference>
<dbReference type="InterPro" id="IPR006521">
    <property type="entry name" value="Tail_protein_I"/>
</dbReference>
<dbReference type="RefSeq" id="WP_025219700.1">
    <property type="nucleotide sequence ID" value="NZ_CP006837.1"/>
</dbReference>
<dbReference type="EMBL" id="SZPV01000040">
    <property type="protein sequence ID" value="TKI52633.1"/>
    <property type="molecule type" value="Genomic_DNA"/>
</dbReference>
<sequence length="215" mass="24520">MTSDILKLLPYSLRQDPVLEAIAEAAEIQLKQAYQEAGVVSNLVNIDEMPDELLDLLAFEKHVDFYQANLPIDQKRNLVKSSISLHRKKGTPAAIHLVFNKLALDSKLKEWFQYGGEPYYFKIEVNIKYKSVSEETLNSLIMMINEYKNIRSHLEKIDVFFTTNGKTQVGACSIFGEEISVFPWQITNIDTKGTYRFGTGHQFFDTTTIFPKGGN</sequence>
<keyword evidence="2" id="KW-1185">Reference proteome</keyword>
<gene>
    <name evidence="1" type="ORF">FC752_18780</name>
</gene>
<comment type="caution">
    <text evidence="1">The sequence shown here is derived from an EMBL/GenBank/DDBJ whole genome shotgun (WGS) entry which is preliminary data.</text>
</comment>
<dbReference type="NCBIfam" id="TIGR01634">
    <property type="entry name" value="tail_P2_I"/>
    <property type="match status" value="1"/>
</dbReference>
<proteinExistence type="predicted"/>
<name>A0ABY2T5W3_9BACI</name>
<accession>A0ABY2T5W3</accession>
<dbReference type="Pfam" id="PF09684">
    <property type="entry name" value="Tail_P2_I"/>
    <property type="match status" value="1"/>
</dbReference>
<organism evidence="1 2">
    <name type="scientific">Lysinibacillus varians</name>
    <dbReference type="NCBI Taxonomy" id="1145276"/>
    <lineage>
        <taxon>Bacteria</taxon>
        <taxon>Bacillati</taxon>
        <taxon>Bacillota</taxon>
        <taxon>Bacilli</taxon>
        <taxon>Bacillales</taxon>
        <taxon>Bacillaceae</taxon>
        <taxon>Lysinibacillus</taxon>
    </lineage>
</organism>
<dbReference type="Proteomes" id="UP000308539">
    <property type="component" value="Unassembled WGS sequence"/>
</dbReference>
<evidence type="ECO:0000313" key="1">
    <source>
        <dbReference type="EMBL" id="TKI52633.1"/>
    </source>
</evidence>
<protein>
    <submittedName>
        <fullName evidence="1">Phage tail protein I</fullName>
    </submittedName>
</protein>
<evidence type="ECO:0000313" key="2">
    <source>
        <dbReference type="Proteomes" id="UP000308539"/>
    </source>
</evidence>